<evidence type="ECO:0000259" key="8">
    <source>
        <dbReference type="Pfam" id="PF01435"/>
    </source>
</evidence>
<dbReference type="PANTHER" id="PTHR22726:SF1">
    <property type="entry name" value="METALLOENDOPEPTIDASE OMA1, MITOCHONDRIAL"/>
    <property type="match status" value="1"/>
</dbReference>
<dbReference type="Gene3D" id="1.25.40.10">
    <property type="entry name" value="Tetratricopeptide repeat domain"/>
    <property type="match status" value="1"/>
</dbReference>
<dbReference type="InterPro" id="IPR019734">
    <property type="entry name" value="TPR_rpt"/>
</dbReference>
<dbReference type="PROSITE" id="PS50005">
    <property type="entry name" value="TPR"/>
    <property type="match status" value="1"/>
</dbReference>
<evidence type="ECO:0000256" key="3">
    <source>
        <dbReference type="ARBA" id="ARBA00022723"/>
    </source>
</evidence>
<dbReference type="RefSeq" id="WP_073373861.1">
    <property type="nucleotide sequence ID" value="NZ_FQXS01000004.1"/>
</dbReference>
<dbReference type="PANTHER" id="PTHR22726">
    <property type="entry name" value="METALLOENDOPEPTIDASE OMA1"/>
    <property type="match status" value="1"/>
</dbReference>
<keyword evidence="7" id="KW-0802">TPR repeat</keyword>
<keyword evidence="6" id="KW-0482">Metalloprotease</keyword>
<name>A0A1M5U5Y6_9BACT</name>
<dbReference type="CDD" id="cd07333">
    <property type="entry name" value="M48C_bepA_like"/>
    <property type="match status" value="1"/>
</dbReference>
<comment type="cofactor">
    <cofactor evidence="1">
        <name>Zn(2+)</name>
        <dbReference type="ChEBI" id="CHEBI:29105"/>
    </cofactor>
</comment>
<evidence type="ECO:0000256" key="7">
    <source>
        <dbReference type="PROSITE-ProRule" id="PRU00339"/>
    </source>
</evidence>
<gene>
    <name evidence="9" type="ORF">SAMN02745124_01022</name>
</gene>
<dbReference type="GO" id="GO:0004222">
    <property type="term" value="F:metalloendopeptidase activity"/>
    <property type="evidence" value="ECO:0007669"/>
    <property type="project" value="InterPro"/>
</dbReference>
<evidence type="ECO:0000313" key="10">
    <source>
        <dbReference type="Proteomes" id="UP000184139"/>
    </source>
</evidence>
<evidence type="ECO:0000256" key="6">
    <source>
        <dbReference type="ARBA" id="ARBA00023049"/>
    </source>
</evidence>
<reference evidence="9 10" key="1">
    <citation type="submission" date="2016-11" db="EMBL/GenBank/DDBJ databases">
        <authorList>
            <person name="Jaros S."/>
            <person name="Januszkiewicz K."/>
            <person name="Wedrychowicz H."/>
        </authorList>
    </citation>
    <scope>NUCLEOTIDE SEQUENCE [LARGE SCALE GENOMIC DNA]</scope>
    <source>
        <strain evidence="9 10">DSM 9705</strain>
    </source>
</reference>
<evidence type="ECO:0000256" key="5">
    <source>
        <dbReference type="ARBA" id="ARBA00022833"/>
    </source>
</evidence>
<evidence type="ECO:0000256" key="1">
    <source>
        <dbReference type="ARBA" id="ARBA00001947"/>
    </source>
</evidence>
<keyword evidence="10" id="KW-1185">Reference proteome</keyword>
<dbReference type="EMBL" id="FQXS01000004">
    <property type="protein sequence ID" value="SHH58359.1"/>
    <property type="molecule type" value="Genomic_DNA"/>
</dbReference>
<dbReference type="Pfam" id="PF14559">
    <property type="entry name" value="TPR_19"/>
    <property type="match status" value="1"/>
</dbReference>
<dbReference type="InterPro" id="IPR011990">
    <property type="entry name" value="TPR-like_helical_dom_sf"/>
</dbReference>
<dbReference type="STRING" id="1121409.SAMN02745124_01022"/>
<evidence type="ECO:0000256" key="2">
    <source>
        <dbReference type="ARBA" id="ARBA00022670"/>
    </source>
</evidence>
<dbReference type="InterPro" id="IPR001915">
    <property type="entry name" value="Peptidase_M48"/>
</dbReference>
<keyword evidence="2 9" id="KW-0645">Protease</keyword>
<dbReference type="SUPFAM" id="SSF48452">
    <property type="entry name" value="TPR-like"/>
    <property type="match status" value="1"/>
</dbReference>
<dbReference type="GO" id="GO:0051603">
    <property type="term" value="P:proteolysis involved in protein catabolic process"/>
    <property type="evidence" value="ECO:0007669"/>
    <property type="project" value="TreeGrafter"/>
</dbReference>
<sequence length="471" mass="52863">MRNKIKQGITILLVVLLVHSGSLPTARAFTIGEERELGEKLLYQVRSAFPIIGDPDLHRYINDLGQEVLDVAGIQFFEYRFFIVKSKQFNAFAAPSGLIFFYTELIQSMDSEDELVSVIAHEIGHVAKRHLASRMKKGTIVNIAALGAALAAIALGGGGAASQALLTGSLAAGQSAQLYFSREDEKEADLLAYHWLKELGRNPDGQRKMLQTMRRITRYRMGQVPQYLLTHPDPEARLDYVESLIAAEGGASEAPDQTKDFSFLRFKYRIMALVEDNAAAKAYFANRLNDSRSTSFSKTMARYGLSQIFRRENNYEQALSLLNEVIATLPRQRILRVDQAIILAEQGDFEQARDLLETALREQPTDMYTAFHLAGVLEKIGELERAEYLLREVVARMPEFSSAFFDLGRILSHQGKKAEARFFLGKFNLYEGKLDLAQANFKEVIGAPQADPAIQRESEAMLELIERLKKG</sequence>
<protein>
    <submittedName>
        <fullName evidence="9">Putative Zn-dependent protease, contains TPR repeats</fullName>
    </submittedName>
</protein>
<dbReference type="SMART" id="SM00028">
    <property type="entry name" value="TPR"/>
    <property type="match status" value="4"/>
</dbReference>
<organism evidence="9 10">
    <name type="scientific">Desulfofustis glycolicus DSM 9705</name>
    <dbReference type="NCBI Taxonomy" id="1121409"/>
    <lineage>
        <taxon>Bacteria</taxon>
        <taxon>Pseudomonadati</taxon>
        <taxon>Thermodesulfobacteriota</taxon>
        <taxon>Desulfobulbia</taxon>
        <taxon>Desulfobulbales</taxon>
        <taxon>Desulfocapsaceae</taxon>
        <taxon>Desulfofustis</taxon>
    </lineage>
</organism>
<feature type="repeat" description="TPR" evidence="7">
    <location>
        <begin position="299"/>
        <end position="332"/>
    </location>
</feature>
<feature type="domain" description="Peptidase M48" evidence="8">
    <location>
        <begin position="58"/>
        <end position="242"/>
    </location>
</feature>
<dbReference type="InterPro" id="IPR051156">
    <property type="entry name" value="Mito/Outer_Membr_Metalloprot"/>
</dbReference>
<dbReference type="GO" id="GO:0046872">
    <property type="term" value="F:metal ion binding"/>
    <property type="evidence" value="ECO:0007669"/>
    <property type="project" value="UniProtKB-KW"/>
</dbReference>
<dbReference type="OrthoDB" id="9810445at2"/>
<keyword evidence="5" id="KW-0862">Zinc</keyword>
<keyword evidence="4" id="KW-0378">Hydrolase</keyword>
<dbReference type="Pfam" id="PF01435">
    <property type="entry name" value="Peptidase_M48"/>
    <property type="match status" value="1"/>
</dbReference>
<evidence type="ECO:0000313" key="9">
    <source>
        <dbReference type="EMBL" id="SHH58359.1"/>
    </source>
</evidence>
<dbReference type="Proteomes" id="UP000184139">
    <property type="component" value="Unassembled WGS sequence"/>
</dbReference>
<dbReference type="GO" id="GO:0016020">
    <property type="term" value="C:membrane"/>
    <property type="evidence" value="ECO:0007669"/>
    <property type="project" value="TreeGrafter"/>
</dbReference>
<proteinExistence type="predicted"/>
<dbReference type="AlphaFoldDB" id="A0A1M5U5Y6"/>
<keyword evidence="3" id="KW-0479">Metal-binding</keyword>
<accession>A0A1M5U5Y6</accession>
<evidence type="ECO:0000256" key="4">
    <source>
        <dbReference type="ARBA" id="ARBA00022801"/>
    </source>
</evidence>
<dbReference type="Gene3D" id="3.30.2010.10">
    <property type="entry name" value="Metalloproteases ('zincins'), catalytic domain"/>
    <property type="match status" value="1"/>
</dbReference>